<dbReference type="Proteomes" id="UP000622552">
    <property type="component" value="Unassembled WGS sequence"/>
</dbReference>
<dbReference type="InterPro" id="IPR019734">
    <property type="entry name" value="TPR_rpt"/>
</dbReference>
<dbReference type="SMART" id="SM00862">
    <property type="entry name" value="Trans_reg_C"/>
    <property type="match status" value="1"/>
</dbReference>
<dbReference type="PANTHER" id="PTHR35807">
    <property type="entry name" value="TRANSCRIPTIONAL REGULATOR REDD-RELATED"/>
    <property type="match status" value="1"/>
</dbReference>
<evidence type="ECO:0000313" key="9">
    <source>
        <dbReference type="EMBL" id="MBG6139331.1"/>
    </source>
</evidence>
<dbReference type="InterPro" id="IPR001867">
    <property type="entry name" value="OmpR/PhoB-type_DNA-bd"/>
</dbReference>
<dbReference type="SMART" id="SM00028">
    <property type="entry name" value="TPR"/>
    <property type="match status" value="6"/>
</dbReference>
<feature type="region of interest" description="Disordered" evidence="7">
    <location>
        <begin position="246"/>
        <end position="265"/>
    </location>
</feature>
<sequence>MEFRVLGSVQALVAGQPVELGQRLERCLLGLLLLELGNPVSTDRLIDLLWDGDEPGRPRSALQVHVSRLRKRLAEADAERYGFRLVTRGSAYVLEGDPALVDVHRFRSEYQRAKDTTDPATRSKVLGAALALWRGPALGEEAPERTRARVGAGLDELLLAATDLRIEAELAQGRHAEVLTELAELTGRYPLRERLAELHVLALYRAGRRSDALDVCQRIRTALGEELGLDPGPELQRLQTAVLRGDPSLDLPAPSTPAADTGPAELPPDIVDFTGREAQLGHLDTLLGHSGAVVISTIAGTGGVGKTALAVYWARRARDRFPDGQLYINLHGYSPTPPVRPLDALARFLRILGVPGERIPVDLDEATGMYRTLLADRRVLVVLDNASHPDQVRPLLPSSPGSLALITSRDRLSGLIARDGARRLDLDILSPDEACALLDRVVGRTRTAAEPEAAAELARLCGYLPLALRIVAAHLADHPDLTLAEYAGELGEGDRLTALQIKGDDQASVRIAFGLSYARLPAETARLFRLLGLLPVDDFSAEVAAAVLGVPVAGVRGPLSKLVSAHLVDASETGRYSMHDLLRLYAGEQVGDEAPAAVRRMHDWYLASTLAAVAVLNPVGRRLPRPPGLSSASVPRFDAVTDAVTWLDAERTALCAVVEAAPAAGSPEVSWLLADALRDYFYRRRFPVDWLATATAALRAADDAGDPAGQASAMVNLGMARAAVNDSAAAVDLFLRARDLAVRAWPEGLTTVLNNLGILYRQTGQPERAADTYTEALEYARAAGRPVFTSLANLGTVSMQLGRLKIARERLLEVADSLGESPTMRAPTLHNLGMAEHFLGNLSSARARLAEALALHRGFGNRHGEADSLIRVAAVTGDLGLLPEAIEQVREALTISRVGNDHVPEVDGLVVLGNLLLAQGDRAEAEARFAEALTRAGESNYLFGEAEACIGLARAGRDVEQATAHATRALTITREIGYRMHEGLALTALADALGRSGARGEAERHLRAALEIQRQTGYRLGEADALAVLTRITGDPEHLAAANRIRVEVGATPVSPSGRSPR</sequence>
<dbReference type="InterPro" id="IPR005158">
    <property type="entry name" value="BTAD"/>
</dbReference>
<accession>A0A8J7GJK5</accession>
<evidence type="ECO:0000256" key="6">
    <source>
        <dbReference type="PROSITE-ProRule" id="PRU01091"/>
    </source>
</evidence>
<protein>
    <submittedName>
        <fullName evidence="9">DNA-binding SARP family transcriptional activator/tetratricopeptide (TPR) repeat protein</fullName>
    </submittedName>
</protein>
<dbReference type="PROSITE" id="PS50005">
    <property type="entry name" value="TPR"/>
    <property type="match status" value="1"/>
</dbReference>
<dbReference type="SUPFAM" id="SSF46894">
    <property type="entry name" value="C-terminal effector domain of the bipartite response regulators"/>
    <property type="match status" value="1"/>
</dbReference>
<reference evidence="9" key="1">
    <citation type="submission" date="2020-11" db="EMBL/GenBank/DDBJ databases">
        <title>Sequencing the genomes of 1000 actinobacteria strains.</title>
        <authorList>
            <person name="Klenk H.-P."/>
        </authorList>
    </citation>
    <scope>NUCLEOTIDE SEQUENCE</scope>
    <source>
        <strain evidence="9">DSM 45356</strain>
    </source>
</reference>
<dbReference type="AlphaFoldDB" id="A0A8J7GJK5"/>
<dbReference type="InterPro" id="IPR027417">
    <property type="entry name" value="P-loop_NTPase"/>
</dbReference>
<dbReference type="Pfam" id="PF13424">
    <property type="entry name" value="TPR_12"/>
    <property type="match status" value="1"/>
</dbReference>
<keyword evidence="3 6" id="KW-0238">DNA-binding</keyword>
<dbReference type="Pfam" id="PF00486">
    <property type="entry name" value="Trans_reg_C"/>
    <property type="match status" value="1"/>
</dbReference>
<keyword evidence="2" id="KW-0805">Transcription regulation</keyword>
<dbReference type="Gene3D" id="3.40.50.300">
    <property type="entry name" value="P-loop containing nucleotide triphosphate hydrolases"/>
    <property type="match status" value="1"/>
</dbReference>
<proteinExistence type="inferred from homology"/>
<dbReference type="GO" id="GO:0000160">
    <property type="term" value="P:phosphorelay signal transduction system"/>
    <property type="evidence" value="ECO:0007669"/>
    <property type="project" value="InterPro"/>
</dbReference>
<dbReference type="Gene3D" id="1.25.40.10">
    <property type="entry name" value="Tetratricopeptide repeat domain"/>
    <property type="match status" value="4"/>
</dbReference>
<dbReference type="RefSeq" id="WP_197006000.1">
    <property type="nucleotide sequence ID" value="NZ_BONS01000012.1"/>
</dbReference>
<dbReference type="PANTHER" id="PTHR35807:SF1">
    <property type="entry name" value="TRANSCRIPTIONAL REGULATOR REDD"/>
    <property type="match status" value="1"/>
</dbReference>
<dbReference type="GO" id="GO:0006355">
    <property type="term" value="P:regulation of DNA-templated transcription"/>
    <property type="evidence" value="ECO:0007669"/>
    <property type="project" value="InterPro"/>
</dbReference>
<dbReference type="PROSITE" id="PS51755">
    <property type="entry name" value="OMPR_PHOB"/>
    <property type="match status" value="1"/>
</dbReference>
<gene>
    <name evidence="9" type="ORF">IW245_005525</name>
</gene>
<dbReference type="PRINTS" id="PR00364">
    <property type="entry name" value="DISEASERSIST"/>
</dbReference>
<evidence type="ECO:0000256" key="1">
    <source>
        <dbReference type="ARBA" id="ARBA00005820"/>
    </source>
</evidence>
<dbReference type="InterPro" id="IPR016032">
    <property type="entry name" value="Sig_transdc_resp-reg_C-effctor"/>
</dbReference>
<comment type="similarity">
    <text evidence="1">Belongs to the AfsR/DnrI/RedD regulatory family.</text>
</comment>
<dbReference type="SMART" id="SM01043">
    <property type="entry name" value="BTAD"/>
    <property type="match status" value="1"/>
</dbReference>
<dbReference type="Gene3D" id="1.10.10.10">
    <property type="entry name" value="Winged helix-like DNA-binding domain superfamily/Winged helix DNA-binding domain"/>
    <property type="match status" value="1"/>
</dbReference>
<evidence type="ECO:0000256" key="4">
    <source>
        <dbReference type="ARBA" id="ARBA00023163"/>
    </source>
</evidence>
<evidence type="ECO:0000313" key="10">
    <source>
        <dbReference type="Proteomes" id="UP000622552"/>
    </source>
</evidence>
<feature type="repeat" description="TPR" evidence="5">
    <location>
        <begin position="750"/>
        <end position="783"/>
    </location>
</feature>
<feature type="DNA-binding region" description="OmpR/PhoB-type" evidence="6">
    <location>
        <begin position="1"/>
        <end position="96"/>
    </location>
</feature>
<dbReference type="Pfam" id="PF03704">
    <property type="entry name" value="BTAD"/>
    <property type="match status" value="1"/>
</dbReference>
<evidence type="ECO:0000256" key="5">
    <source>
        <dbReference type="PROSITE-ProRule" id="PRU00339"/>
    </source>
</evidence>
<keyword evidence="10" id="KW-1185">Reference proteome</keyword>
<name>A0A8J7GJK5_9ACTN</name>
<evidence type="ECO:0000256" key="3">
    <source>
        <dbReference type="ARBA" id="ARBA00023125"/>
    </source>
</evidence>
<keyword evidence="4" id="KW-0804">Transcription</keyword>
<organism evidence="9 10">
    <name type="scientific">Longispora fulva</name>
    <dbReference type="NCBI Taxonomy" id="619741"/>
    <lineage>
        <taxon>Bacteria</taxon>
        <taxon>Bacillati</taxon>
        <taxon>Actinomycetota</taxon>
        <taxon>Actinomycetes</taxon>
        <taxon>Micromonosporales</taxon>
        <taxon>Micromonosporaceae</taxon>
        <taxon>Longispora</taxon>
    </lineage>
</organism>
<dbReference type="SUPFAM" id="SSF52540">
    <property type="entry name" value="P-loop containing nucleoside triphosphate hydrolases"/>
    <property type="match status" value="1"/>
</dbReference>
<evidence type="ECO:0000259" key="8">
    <source>
        <dbReference type="PROSITE" id="PS51755"/>
    </source>
</evidence>
<comment type="caution">
    <text evidence="9">The sequence shown here is derived from an EMBL/GenBank/DDBJ whole genome shotgun (WGS) entry which is preliminary data.</text>
</comment>
<dbReference type="GO" id="GO:0043531">
    <property type="term" value="F:ADP binding"/>
    <property type="evidence" value="ECO:0007669"/>
    <property type="project" value="InterPro"/>
</dbReference>
<evidence type="ECO:0000256" key="7">
    <source>
        <dbReference type="SAM" id="MobiDB-lite"/>
    </source>
</evidence>
<dbReference type="CDD" id="cd15831">
    <property type="entry name" value="BTAD"/>
    <property type="match status" value="1"/>
</dbReference>
<feature type="domain" description="OmpR/PhoB-type" evidence="8">
    <location>
        <begin position="1"/>
        <end position="96"/>
    </location>
</feature>
<dbReference type="InterPro" id="IPR011990">
    <property type="entry name" value="TPR-like_helical_dom_sf"/>
</dbReference>
<dbReference type="InterPro" id="IPR036388">
    <property type="entry name" value="WH-like_DNA-bd_sf"/>
</dbReference>
<evidence type="ECO:0000256" key="2">
    <source>
        <dbReference type="ARBA" id="ARBA00023015"/>
    </source>
</evidence>
<keyword evidence="5" id="KW-0802">TPR repeat</keyword>
<dbReference type="EMBL" id="JADOUF010000001">
    <property type="protein sequence ID" value="MBG6139331.1"/>
    <property type="molecule type" value="Genomic_DNA"/>
</dbReference>
<dbReference type="SUPFAM" id="SSF48452">
    <property type="entry name" value="TPR-like"/>
    <property type="match status" value="3"/>
</dbReference>
<dbReference type="Pfam" id="PF13374">
    <property type="entry name" value="TPR_10"/>
    <property type="match status" value="1"/>
</dbReference>
<dbReference type="GO" id="GO:0003677">
    <property type="term" value="F:DNA binding"/>
    <property type="evidence" value="ECO:0007669"/>
    <property type="project" value="UniProtKB-UniRule"/>
</dbReference>
<dbReference type="InterPro" id="IPR051677">
    <property type="entry name" value="AfsR-DnrI-RedD_regulator"/>
</dbReference>